<evidence type="ECO:0000313" key="1">
    <source>
        <dbReference type="EMBL" id="TCS37126.1"/>
    </source>
</evidence>
<dbReference type="PROSITE" id="PS51257">
    <property type="entry name" value="PROKAR_LIPOPROTEIN"/>
    <property type="match status" value="1"/>
</dbReference>
<dbReference type="EMBL" id="SLZR01000021">
    <property type="protein sequence ID" value="TCS37126.1"/>
    <property type="molecule type" value="Genomic_DNA"/>
</dbReference>
<dbReference type="RefSeq" id="WP_132703573.1">
    <property type="nucleotide sequence ID" value="NZ_SLZR01000021.1"/>
</dbReference>
<dbReference type="Proteomes" id="UP000295793">
    <property type="component" value="Unassembled WGS sequence"/>
</dbReference>
<accession>A0A4R3HV63</accession>
<keyword evidence="2" id="KW-1185">Reference proteome</keyword>
<organism evidence="1 2">
    <name type="scientific">Reinekea marinisedimentorum</name>
    <dbReference type="NCBI Taxonomy" id="230495"/>
    <lineage>
        <taxon>Bacteria</taxon>
        <taxon>Pseudomonadati</taxon>
        <taxon>Pseudomonadota</taxon>
        <taxon>Gammaproteobacteria</taxon>
        <taxon>Oceanospirillales</taxon>
        <taxon>Saccharospirillaceae</taxon>
        <taxon>Reinekea</taxon>
    </lineage>
</organism>
<comment type="caution">
    <text evidence="1">The sequence shown here is derived from an EMBL/GenBank/DDBJ whole genome shotgun (WGS) entry which is preliminary data.</text>
</comment>
<evidence type="ECO:0000313" key="2">
    <source>
        <dbReference type="Proteomes" id="UP000295793"/>
    </source>
</evidence>
<reference evidence="1 2" key="1">
    <citation type="submission" date="2019-03" db="EMBL/GenBank/DDBJ databases">
        <title>Genomic Encyclopedia of Archaeal and Bacterial Type Strains, Phase II (KMG-II): from individual species to whole genera.</title>
        <authorList>
            <person name="Goeker M."/>
        </authorList>
    </citation>
    <scope>NUCLEOTIDE SEQUENCE [LARGE SCALE GENOMIC DNA]</scope>
    <source>
        <strain evidence="1 2">DSM 15388</strain>
    </source>
</reference>
<proteinExistence type="predicted"/>
<dbReference type="OrthoDB" id="5296954at2"/>
<sequence length="190" mass="21723">MKPLLIVFFSLTLTACTTQLSDYPESQPAFDLATYFNGPVTAWGILEDYQSKVTRRFCVDIIGSWDGNTGTLDEAFYFDDGETDQRIWRLQKTAEGQYTGTAHDVVGTAKGSIRGSVFRWQYKLNVDVGDKTYQLFLDDWIYQIDEHRLFNRTKMKKFGIQVAELSIFFDKEAPVSRCRNTPLLPTAGLE</sequence>
<dbReference type="Pfam" id="PF12915">
    <property type="entry name" value="DUF3833"/>
    <property type="match status" value="1"/>
</dbReference>
<dbReference type="InterPro" id="IPR024409">
    <property type="entry name" value="DUF3833"/>
</dbReference>
<name>A0A4R3HV63_9GAMM</name>
<protein>
    <submittedName>
        <fullName evidence="1">Uncharacterized protein DUF3833</fullName>
    </submittedName>
</protein>
<dbReference type="AlphaFoldDB" id="A0A4R3HV63"/>
<gene>
    <name evidence="1" type="ORF">BCF53_12144</name>
</gene>